<accession>A0AAV8PXP6</accession>
<feature type="signal peptide" evidence="2">
    <location>
        <begin position="1"/>
        <end position="25"/>
    </location>
</feature>
<dbReference type="PANTHER" id="PTHR33986:SF15">
    <property type="entry name" value="MITOCHONDRIAL FISSION PROTEIN ELM1"/>
    <property type="match status" value="1"/>
</dbReference>
<dbReference type="SUPFAM" id="SSF53756">
    <property type="entry name" value="UDP-Glycosyltransferase/glycogen phosphorylase"/>
    <property type="match status" value="1"/>
</dbReference>
<sequence length="759" mass="83164">MSTARKRRRWGAELLLVLLVTFWLCFEDGEGAAATRLFPASSWSYGGSKTPSIGRRPAPLRPSPAAGLEDSKRRAPSCPDPLHNSGQEVHAAATAAAAVTVVISRNPDRLTQPRAPIFLPFQREIPFQLLHHLVHPPVEVLCQHRRLHVHPQETAPILQPLYPLPCHHSLRLPGRAKRVVPEGITFQEQRVDKGVGPARQHRNSAASGNVAGGAVRQGAEHLRLELTRLRVELPYQMVRHPAPLHHGYLVGGDVEARWLAAELKVVATTTIATEAEKNRRERRIPHLPPSQGFSSAPKSVEPLLISAAGGVGHPVACAPVGPDWRNWAIRLLTSAMRPIRLPEPSSGLMGMPEIFEGGVNVIRRAVVIGNGSAGSENQSLGLVRALGLSDKYSIHRVTRPRGGINECLRWLPVSVHKVLDNLIRHIFGNSRLVMSLQGRKLVPFPVQNGGHVGLSSILDADAKKIASIARETFEKEGPLLIVASGRDTISVASSIKRLAPESVFVIQIQHPRSRLDRFDLVVTPRHDYYALTANGQKEIPRILRWCITPKEPPGRNVVLSIGALHQADSAALRIAATAWHDELAPLPKPLLVVNIGGPTRNCKYGSDLATQLVGSLQNVLASCGSVRISFSRRTPKKISDIILQELSKHPKIYIWDGEDPNPHMGHLAWADAFVITADSISMLSEACSTGKPVYVIGSECCKWKFSVFHKTLRERGVIRPFTGLEDISDSWSYPPLNDAAEAAARVREFLAERGLTLGR</sequence>
<comment type="caution">
    <text evidence="3">The sequence shown here is derived from an EMBL/GenBank/DDBJ whole genome shotgun (WGS) entry which is preliminary data.</text>
</comment>
<evidence type="ECO:0000256" key="2">
    <source>
        <dbReference type="SAM" id="SignalP"/>
    </source>
</evidence>
<evidence type="ECO:0000313" key="4">
    <source>
        <dbReference type="Proteomes" id="UP001222027"/>
    </source>
</evidence>
<dbReference type="AlphaFoldDB" id="A0AAV8PXP6"/>
<feature type="chain" id="PRO_5043956162" description="Mitochondrial fission protein ELM1" evidence="2">
    <location>
        <begin position="26"/>
        <end position="759"/>
    </location>
</feature>
<evidence type="ECO:0000256" key="1">
    <source>
        <dbReference type="SAM" id="MobiDB-lite"/>
    </source>
</evidence>
<dbReference type="Proteomes" id="UP001222027">
    <property type="component" value="Unassembled WGS sequence"/>
</dbReference>
<keyword evidence="2" id="KW-0732">Signal</keyword>
<feature type="compositionally biased region" description="Low complexity" evidence="1">
    <location>
        <begin position="203"/>
        <end position="214"/>
    </location>
</feature>
<name>A0AAV8PXP6_ENSVE</name>
<organism evidence="3 4">
    <name type="scientific">Ensete ventricosum</name>
    <name type="common">Abyssinian banana</name>
    <name type="synonym">Musa ensete</name>
    <dbReference type="NCBI Taxonomy" id="4639"/>
    <lineage>
        <taxon>Eukaryota</taxon>
        <taxon>Viridiplantae</taxon>
        <taxon>Streptophyta</taxon>
        <taxon>Embryophyta</taxon>
        <taxon>Tracheophyta</taxon>
        <taxon>Spermatophyta</taxon>
        <taxon>Magnoliopsida</taxon>
        <taxon>Liliopsida</taxon>
        <taxon>Zingiberales</taxon>
        <taxon>Musaceae</taxon>
        <taxon>Ensete</taxon>
    </lineage>
</organism>
<evidence type="ECO:0000313" key="3">
    <source>
        <dbReference type="EMBL" id="KAJ8465698.1"/>
    </source>
</evidence>
<evidence type="ECO:0008006" key="5">
    <source>
        <dbReference type="Google" id="ProtNLM"/>
    </source>
</evidence>
<feature type="region of interest" description="Disordered" evidence="1">
    <location>
        <begin position="45"/>
        <end position="87"/>
    </location>
</feature>
<dbReference type="EMBL" id="JAQQAF010000008">
    <property type="protein sequence ID" value="KAJ8465698.1"/>
    <property type="molecule type" value="Genomic_DNA"/>
</dbReference>
<feature type="region of interest" description="Disordered" evidence="1">
    <location>
        <begin position="192"/>
        <end position="214"/>
    </location>
</feature>
<gene>
    <name evidence="3" type="ORF">OPV22_028250</name>
</gene>
<proteinExistence type="predicted"/>
<dbReference type="InterPro" id="IPR009367">
    <property type="entry name" value="Elm1-like"/>
</dbReference>
<protein>
    <recommendedName>
        <fullName evidence="5">Mitochondrial fission protein ELM1</fullName>
    </recommendedName>
</protein>
<keyword evidence="4" id="KW-1185">Reference proteome</keyword>
<dbReference type="PANTHER" id="PTHR33986">
    <property type="entry name" value="OS02G0535700 PROTEIN"/>
    <property type="match status" value="1"/>
</dbReference>
<dbReference type="Pfam" id="PF06258">
    <property type="entry name" value="Mito_fiss_Elm1"/>
    <property type="match status" value="1"/>
</dbReference>
<reference evidence="3 4" key="1">
    <citation type="submission" date="2022-12" db="EMBL/GenBank/DDBJ databases">
        <title>Chromosome-scale assembly of the Ensete ventricosum genome.</title>
        <authorList>
            <person name="Dussert Y."/>
            <person name="Stocks J."/>
            <person name="Wendawek A."/>
            <person name="Woldeyes F."/>
            <person name="Nichols R.A."/>
            <person name="Borrell J.S."/>
        </authorList>
    </citation>
    <scope>NUCLEOTIDE SEQUENCE [LARGE SCALE GENOMIC DNA]</scope>
    <source>
        <strain evidence="4">cv. Maze</strain>
        <tissue evidence="3">Seeds</tissue>
    </source>
</reference>